<dbReference type="STRING" id="1736691.SAMN06295964_0381"/>
<evidence type="ECO:0000313" key="1">
    <source>
        <dbReference type="EMBL" id="SKB03921.1"/>
    </source>
</evidence>
<organism evidence="1 2">
    <name type="scientific">Aeromicrobium choanae</name>
    <dbReference type="NCBI Taxonomy" id="1736691"/>
    <lineage>
        <taxon>Bacteria</taxon>
        <taxon>Bacillati</taxon>
        <taxon>Actinomycetota</taxon>
        <taxon>Actinomycetes</taxon>
        <taxon>Propionibacteriales</taxon>
        <taxon>Nocardioidaceae</taxon>
        <taxon>Aeromicrobium</taxon>
    </lineage>
</organism>
<keyword evidence="2" id="KW-1185">Reference proteome</keyword>
<accession>A0A1T4YRP5</accession>
<dbReference type="EMBL" id="LT796768">
    <property type="protein sequence ID" value="SKB03921.1"/>
    <property type="molecule type" value="Genomic_DNA"/>
</dbReference>
<evidence type="ECO:0000313" key="2">
    <source>
        <dbReference type="Proteomes" id="UP000191040"/>
    </source>
</evidence>
<dbReference type="Proteomes" id="UP000191040">
    <property type="component" value="Chromosome I"/>
</dbReference>
<protein>
    <submittedName>
        <fullName evidence="1">Uncharacterized protein</fullName>
    </submittedName>
</protein>
<name>A0A1T4YRP5_9ACTN</name>
<dbReference type="AlphaFoldDB" id="A0A1T4YRP5"/>
<reference evidence="2" key="1">
    <citation type="submission" date="2017-02" db="EMBL/GenBank/DDBJ databases">
        <authorList>
            <person name="Varghese N."/>
            <person name="Submissions S."/>
        </authorList>
    </citation>
    <scope>NUCLEOTIDE SEQUENCE [LARGE SCALE GENOMIC DNA]</scope>
    <source>
        <strain evidence="2">9H-4</strain>
    </source>
</reference>
<gene>
    <name evidence="1" type="ORF">SAMN06295964_0381</name>
</gene>
<sequence>MARMGHNAVVPHVLDLASRSFWQLTGRRVDLDGSEQWLDAPVSSSARVGTEWIGAEAARHGGVLGADDPDAGLLPSMSVLDGPGFAADRLNPLIRDFYEHTSTWRMDVWSGWTPVFWPAGEMVSRLWGRRVEQLALPMRPLDVAHGMDSRVTPVRNHDGVQIASAWTRTLRESGRTVFSGAYSARTLPGAESPSVHVAFPLESGNLQVFLRPSVTADGGLLLESPRGSFGENGAYVVVRGAGAHAARVPLHETFRVYVDPHGVLRTDHELRVWGAAALRLHYRLDRAS</sequence>
<proteinExistence type="predicted"/>